<reference evidence="1 2" key="1">
    <citation type="submission" date="2019-03" db="EMBL/GenBank/DDBJ databases">
        <title>Genomic Encyclopedia of Type Strains, Phase IV (KMG-IV): sequencing the most valuable type-strain genomes for metagenomic binning, comparative biology and taxonomic classification.</title>
        <authorList>
            <person name="Goeker M."/>
        </authorList>
    </citation>
    <scope>NUCLEOTIDE SEQUENCE [LARGE SCALE GENOMIC DNA]</scope>
    <source>
        <strain evidence="1 2">DSM 100309</strain>
    </source>
</reference>
<dbReference type="Proteomes" id="UP000295367">
    <property type="component" value="Unassembled WGS sequence"/>
</dbReference>
<gene>
    <name evidence="1" type="ORF">EDC63_11274</name>
</gene>
<evidence type="ECO:0000313" key="2">
    <source>
        <dbReference type="Proteomes" id="UP000295367"/>
    </source>
</evidence>
<sequence length="134" mass="15204">MDITCYRDTELLRESNQIPAASYNLAKTLVARSSTGVVFLPIRSMQYLAILDATEFVFIDGERKSLIDIAWQHFSPQDRASLDDPVAYEAVYYYSHSKSLMPRLQSEFHKVLVAAASKEKAATPAKVLKFEIKR</sequence>
<accession>A0A4V2W1I2</accession>
<evidence type="ECO:0000313" key="1">
    <source>
        <dbReference type="EMBL" id="TCV84309.1"/>
    </source>
</evidence>
<keyword evidence="2" id="KW-1185">Reference proteome</keyword>
<name>A0A4V2W1I2_9PROT</name>
<dbReference type="EMBL" id="SMCO01000012">
    <property type="protein sequence ID" value="TCV84309.1"/>
    <property type="molecule type" value="Genomic_DNA"/>
</dbReference>
<protein>
    <submittedName>
        <fullName evidence="1">Uncharacterized protein</fullName>
    </submittedName>
</protein>
<organism evidence="1 2">
    <name type="scientific">Sulfurirhabdus autotrophica</name>
    <dbReference type="NCBI Taxonomy" id="1706046"/>
    <lineage>
        <taxon>Bacteria</taxon>
        <taxon>Pseudomonadati</taxon>
        <taxon>Pseudomonadota</taxon>
        <taxon>Betaproteobacteria</taxon>
        <taxon>Nitrosomonadales</taxon>
        <taxon>Sulfuricellaceae</taxon>
        <taxon>Sulfurirhabdus</taxon>
    </lineage>
</organism>
<dbReference type="AlphaFoldDB" id="A0A4V2W1I2"/>
<proteinExistence type="predicted"/>
<dbReference type="OrthoDB" id="5296242at2"/>
<dbReference type="RefSeq" id="WP_124945484.1">
    <property type="nucleotide sequence ID" value="NZ_BHVT01000015.1"/>
</dbReference>
<comment type="caution">
    <text evidence="1">The sequence shown here is derived from an EMBL/GenBank/DDBJ whole genome shotgun (WGS) entry which is preliminary data.</text>
</comment>